<protein>
    <submittedName>
        <fullName evidence="1">Uncharacterized protein</fullName>
    </submittedName>
</protein>
<proteinExistence type="predicted"/>
<sequence length="46" mass="5226">MGVLLWGVSQLLQNRKQLWVFSLSLQVFTVASTNGRKVKPLHVCKD</sequence>
<evidence type="ECO:0000313" key="1">
    <source>
        <dbReference type="EMBL" id="DAD19337.1"/>
    </source>
</evidence>
<evidence type="ECO:0000313" key="2">
    <source>
        <dbReference type="Proteomes" id="UP000607653"/>
    </source>
</evidence>
<name>A0A822XGI3_NELNU</name>
<dbReference type="AlphaFoldDB" id="A0A822XGI3"/>
<dbReference type="Proteomes" id="UP000607653">
    <property type="component" value="Unassembled WGS sequence"/>
</dbReference>
<keyword evidence="2" id="KW-1185">Reference proteome</keyword>
<dbReference type="EMBL" id="DUZY01000001">
    <property type="protein sequence ID" value="DAD19337.1"/>
    <property type="molecule type" value="Genomic_DNA"/>
</dbReference>
<comment type="caution">
    <text evidence="1">The sequence shown here is derived from an EMBL/GenBank/DDBJ whole genome shotgun (WGS) entry which is preliminary data.</text>
</comment>
<accession>A0A822XGI3</accession>
<reference evidence="1 2" key="1">
    <citation type="journal article" date="2020" name="Mol. Biol. Evol.">
        <title>Distinct Expression and Methylation Patterns for Genes with Different Fates following a Single Whole-Genome Duplication in Flowering Plants.</title>
        <authorList>
            <person name="Shi T."/>
            <person name="Rahmani R.S."/>
            <person name="Gugger P.F."/>
            <person name="Wang M."/>
            <person name="Li H."/>
            <person name="Zhang Y."/>
            <person name="Li Z."/>
            <person name="Wang Q."/>
            <person name="Van de Peer Y."/>
            <person name="Marchal K."/>
            <person name="Chen J."/>
        </authorList>
    </citation>
    <scope>NUCLEOTIDE SEQUENCE [LARGE SCALE GENOMIC DNA]</scope>
    <source>
        <tissue evidence="1">Leaf</tissue>
    </source>
</reference>
<organism evidence="1 2">
    <name type="scientific">Nelumbo nucifera</name>
    <name type="common">Sacred lotus</name>
    <dbReference type="NCBI Taxonomy" id="4432"/>
    <lineage>
        <taxon>Eukaryota</taxon>
        <taxon>Viridiplantae</taxon>
        <taxon>Streptophyta</taxon>
        <taxon>Embryophyta</taxon>
        <taxon>Tracheophyta</taxon>
        <taxon>Spermatophyta</taxon>
        <taxon>Magnoliopsida</taxon>
        <taxon>Proteales</taxon>
        <taxon>Nelumbonaceae</taxon>
        <taxon>Nelumbo</taxon>
    </lineage>
</organism>
<gene>
    <name evidence="1" type="ORF">HUJ06_020800</name>
</gene>